<accession>A0A5N5HFF1</accession>
<gene>
    <name evidence="2" type="ORF">D8674_016482</name>
    <name evidence="1" type="ORF">D8674_042246</name>
</gene>
<reference evidence="2 3" key="1">
    <citation type="submission" date="2019-09" db="EMBL/GenBank/DDBJ databases">
        <authorList>
            <person name="Ou C."/>
        </authorList>
    </citation>
    <scope>NUCLEOTIDE SEQUENCE [LARGE SCALE GENOMIC DNA]</scope>
    <source>
        <strain evidence="2">S2</strain>
        <tissue evidence="2">Leaf</tissue>
    </source>
</reference>
<dbReference type="AlphaFoldDB" id="A0A5N5HFF1"/>
<organism evidence="2 3">
    <name type="scientific">Pyrus ussuriensis x Pyrus communis</name>
    <dbReference type="NCBI Taxonomy" id="2448454"/>
    <lineage>
        <taxon>Eukaryota</taxon>
        <taxon>Viridiplantae</taxon>
        <taxon>Streptophyta</taxon>
        <taxon>Embryophyta</taxon>
        <taxon>Tracheophyta</taxon>
        <taxon>Spermatophyta</taxon>
        <taxon>Magnoliopsida</taxon>
        <taxon>eudicotyledons</taxon>
        <taxon>Gunneridae</taxon>
        <taxon>Pentapetalae</taxon>
        <taxon>rosids</taxon>
        <taxon>fabids</taxon>
        <taxon>Rosales</taxon>
        <taxon>Rosaceae</taxon>
        <taxon>Amygdaloideae</taxon>
        <taxon>Maleae</taxon>
        <taxon>Pyrus</taxon>
    </lineage>
</organism>
<reference evidence="2 3" key="3">
    <citation type="submission" date="2019-11" db="EMBL/GenBank/DDBJ databases">
        <title>A de novo genome assembly of a pear dwarfing rootstock.</title>
        <authorList>
            <person name="Wang F."/>
            <person name="Wang J."/>
            <person name="Li S."/>
            <person name="Zhang Y."/>
            <person name="Fang M."/>
            <person name="Ma L."/>
            <person name="Zhao Y."/>
            <person name="Jiang S."/>
        </authorList>
    </citation>
    <scope>NUCLEOTIDE SEQUENCE [LARGE SCALE GENOMIC DNA]</scope>
    <source>
        <strain evidence="2">S2</strain>
        <tissue evidence="2">Leaf</tissue>
    </source>
</reference>
<dbReference type="OrthoDB" id="420884at2759"/>
<name>A0A5N5HFF1_9ROSA</name>
<protein>
    <submittedName>
        <fullName evidence="2">Nucleoporin GLE1</fullName>
    </submittedName>
</protein>
<dbReference type="EMBL" id="SMOL01000160">
    <property type="protein sequence ID" value="KAB2624822.1"/>
    <property type="molecule type" value="Genomic_DNA"/>
</dbReference>
<evidence type="ECO:0000313" key="2">
    <source>
        <dbReference type="EMBL" id="KAB2624822.1"/>
    </source>
</evidence>
<sequence>MLNIISDNLLKALKERQDSNLNSVIAEIEAYIKDKEFHREPEGRTLLGSLESDTYVPEVDYQHSNHCLHGVCRY</sequence>
<evidence type="ECO:0000313" key="1">
    <source>
        <dbReference type="EMBL" id="KAB2604609.1"/>
    </source>
</evidence>
<keyword evidence="3" id="KW-1185">Reference proteome</keyword>
<reference evidence="3" key="2">
    <citation type="submission" date="2019-10" db="EMBL/GenBank/DDBJ databases">
        <title>A de novo genome assembly of a pear dwarfing rootstock.</title>
        <authorList>
            <person name="Wang F."/>
            <person name="Wang J."/>
            <person name="Li S."/>
            <person name="Zhang Y."/>
            <person name="Fang M."/>
            <person name="Ma L."/>
            <person name="Zhao Y."/>
            <person name="Jiang S."/>
        </authorList>
    </citation>
    <scope>NUCLEOTIDE SEQUENCE [LARGE SCALE GENOMIC DNA]</scope>
    <source>
        <strain evidence="1">S2</strain>
        <tissue evidence="1">Leaf</tissue>
    </source>
</reference>
<dbReference type="EMBL" id="SMOL01000600">
    <property type="protein sequence ID" value="KAB2604609.1"/>
    <property type="molecule type" value="Genomic_DNA"/>
</dbReference>
<dbReference type="Proteomes" id="UP000327157">
    <property type="component" value="Chromosome 16"/>
</dbReference>
<evidence type="ECO:0000313" key="3">
    <source>
        <dbReference type="Proteomes" id="UP000327157"/>
    </source>
</evidence>
<proteinExistence type="predicted"/>
<comment type="caution">
    <text evidence="2">The sequence shown here is derived from an EMBL/GenBank/DDBJ whole genome shotgun (WGS) entry which is preliminary data.</text>
</comment>